<keyword evidence="3" id="KW-1185">Reference proteome</keyword>
<comment type="caution">
    <text evidence="2">The sequence shown here is derived from an EMBL/GenBank/DDBJ whole genome shotgun (WGS) entry which is preliminary data.</text>
</comment>
<dbReference type="PANTHER" id="PTHR23272">
    <property type="entry name" value="BED FINGER-RELATED"/>
    <property type="match status" value="1"/>
</dbReference>
<evidence type="ECO:0000259" key="1">
    <source>
        <dbReference type="Pfam" id="PF14372"/>
    </source>
</evidence>
<dbReference type="EMBL" id="JAUIZM010000009">
    <property type="protein sequence ID" value="KAK1363528.1"/>
    <property type="molecule type" value="Genomic_DNA"/>
</dbReference>
<name>A0AAD8M906_9APIA</name>
<reference evidence="2" key="2">
    <citation type="submission" date="2023-05" db="EMBL/GenBank/DDBJ databases">
        <authorList>
            <person name="Schelkunov M.I."/>
        </authorList>
    </citation>
    <scope>NUCLEOTIDE SEQUENCE</scope>
    <source>
        <strain evidence="2">Hsosn_3</strain>
        <tissue evidence="2">Leaf</tissue>
    </source>
</reference>
<dbReference type="Proteomes" id="UP001237642">
    <property type="component" value="Unassembled WGS sequence"/>
</dbReference>
<dbReference type="Pfam" id="PF14372">
    <property type="entry name" value="hAT-like_RNase-H"/>
    <property type="match status" value="1"/>
</dbReference>
<accession>A0AAD8M906</accession>
<protein>
    <submittedName>
        <fullName evidence="2">DUF4413 domain-containing protein</fullName>
    </submittedName>
</protein>
<proteinExistence type="predicted"/>
<dbReference type="PANTHER" id="PTHR23272:SF184">
    <property type="entry name" value="OS03G0311250 PROTEIN"/>
    <property type="match status" value="1"/>
</dbReference>
<dbReference type="GO" id="GO:0003677">
    <property type="term" value="F:DNA binding"/>
    <property type="evidence" value="ECO:0007669"/>
    <property type="project" value="InterPro"/>
</dbReference>
<dbReference type="SUPFAM" id="SSF53098">
    <property type="entry name" value="Ribonuclease H-like"/>
    <property type="match status" value="1"/>
</dbReference>
<gene>
    <name evidence="2" type="ORF">POM88_039089</name>
</gene>
<evidence type="ECO:0000313" key="3">
    <source>
        <dbReference type="Proteomes" id="UP001237642"/>
    </source>
</evidence>
<dbReference type="InterPro" id="IPR025525">
    <property type="entry name" value="hAT-like_transposase_RNase-H"/>
</dbReference>
<feature type="domain" description="hAT-like transposase RNase-H fold" evidence="1">
    <location>
        <begin position="64"/>
        <end position="167"/>
    </location>
</feature>
<organism evidence="2 3">
    <name type="scientific">Heracleum sosnowskyi</name>
    <dbReference type="NCBI Taxonomy" id="360622"/>
    <lineage>
        <taxon>Eukaryota</taxon>
        <taxon>Viridiplantae</taxon>
        <taxon>Streptophyta</taxon>
        <taxon>Embryophyta</taxon>
        <taxon>Tracheophyta</taxon>
        <taxon>Spermatophyta</taxon>
        <taxon>Magnoliopsida</taxon>
        <taxon>eudicotyledons</taxon>
        <taxon>Gunneridae</taxon>
        <taxon>Pentapetalae</taxon>
        <taxon>asterids</taxon>
        <taxon>campanulids</taxon>
        <taxon>Apiales</taxon>
        <taxon>Apiaceae</taxon>
        <taxon>Apioideae</taxon>
        <taxon>apioid superclade</taxon>
        <taxon>Tordylieae</taxon>
        <taxon>Tordyliinae</taxon>
        <taxon>Heracleum</taxon>
    </lineage>
</organism>
<dbReference type="InterPro" id="IPR012337">
    <property type="entry name" value="RNaseH-like_sf"/>
</dbReference>
<sequence>MYVEDYNYEAFFKINKDEVVGGDNTNKKKKKKKVEGHPKFQDFANVKCLIQFFNIFYEVTIRISGSKYCASNFIFIELVKIQKAIVELSLSSDILMREMATRMKGKYEKYWDNMDNTNFLLYVSVVLDPRYKMHYVKFCFDNLYGSESPRCLSICEKIMKTLKELFDHCKTQYGVVSSSTTSENVATKEFQGGQKLFGECVIDE</sequence>
<dbReference type="AlphaFoldDB" id="A0AAD8M906"/>
<evidence type="ECO:0000313" key="2">
    <source>
        <dbReference type="EMBL" id="KAK1363528.1"/>
    </source>
</evidence>
<reference evidence="2" key="1">
    <citation type="submission" date="2023-02" db="EMBL/GenBank/DDBJ databases">
        <title>Genome of toxic invasive species Heracleum sosnowskyi carries increased number of genes despite the absence of recent whole-genome duplications.</title>
        <authorList>
            <person name="Schelkunov M."/>
            <person name="Shtratnikova V."/>
            <person name="Makarenko M."/>
            <person name="Klepikova A."/>
            <person name="Omelchenko D."/>
            <person name="Novikova G."/>
            <person name="Obukhova E."/>
            <person name="Bogdanov V."/>
            <person name="Penin A."/>
            <person name="Logacheva M."/>
        </authorList>
    </citation>
    <scope>NUCLEOTIDE SEQUENCE</scope>
    <source>
        <strain evidence="2">Hsosn_3</strain>
        <tissue evidence="2">Leaf</tissue>
    </source>
</reference>